<dbReference type="Proteomes" id="UP001595937">
    <property type="component" value="Unassembled WGS sequence"/>
</dbReference>
<sequence length="319" mass="33716">MRDIAEDADRNGTGTTDSASASASAGADGVDAVEGHDVDETSAGSGAEGARTEHRLQLPRGTAAADVLAMVRNVRPQAVLGEDGTIEIGDDTRLVPDPSPRGAGRWTIETPRVREDPLPEGLGDSHGYGKAFPEGLPFAAERRALDLVWSLSRRLYGAVVTDGGARLEPHPFHVRDLIVVSPHALAPEAFAQLIAPLEPEAELDRVPSEVVRTGYSVTIPLTTPGSSVEGDAIHVRVGRSTRHPALSALGWTDSAVDYELVHLPADEAELDLESPDAETAARWSHAYRRIGLIAGLLTETVGGYVVDLEGFLVDPADLA</sequence>
<name>A0ABW0FE40_9MICO</name>
<evidence type="ECO:0000313" key="2">
    <source>
        <dbReference type="EMBL" id="MFC5297657.1"/>
    </source>
</evidence>
<proteinExistence type="predicted"/>
<evidence type="ECO:0000256" key="1">
    <source>
        <dbReference type="SAM" id="MobiDB-lite"/>
    </source>
</evidence>
<keyword evidence="3" id="KW-1185">Reference proteome</keyword>
<dbReference type="RefSeq" id="WP_226850789.1">
    <property type="nucleotide sequence ID" value="NZ_BAAAIR010000006.1"/>
</dbReference>
<accession>A0ABW0FE40</accession>
<dbReference type="EMBL" id="JBHSLN010000022">
    <property type="protein sequence ID" value="MFC5297657.1"/>
    <property type="molecule type" value="Genomic_DNA"/>
</dbReference>
<evidence type="ECO:0000313" key="3">
    <source>
        <dbReference type="Proteomes" id="UP001595937"/>
    </source>
</evidence>
<feature type="compositionally biased region" description="Low complexity" evidence="1">
    <location>
        <begin position="12"/>
        <end position="32"/>
    </location>
</feature>
<comment type="caution">
    <text evidence="2">The sequence shown here is derived from an EMBL/GenBank/DDBJ whole genome shotgun (WGS) entry which is preliminary data.</text>
</comment>
<feature type="region of interest" description="Disordered" evidence="1">
    <location>
        <begin position="1"/>
        <end position="58"/>
    </location>
</feature>
<reference evidence="3" key="1">
    <citation type="journal article" date="2019" name="Int. J. Syst. Evol. Microbiol.">
        <title>The Global Catalogue of Microorganisms (GCM) 10K type strain sequencing project: providing services to taxonomists for standard genome sequencing and annotation.</title>
        <authorList>
            <consortium name="The Broad Institute Genomics Platform"/>
            <consortium name="The Broad Institute Genome Sequencing Center for Infectious Disease"/>
            <person name="Wu L."/>
            <person name="Ma J."/>
        </authorList>
    </citation>
    <scope>NUCLEOTIDE SEQUENCE [LARGE SCALE GENOMIC DNA]</scope>
    <source>
        <strain evidence="3">CGMCC 1.16455</strain>
    </source>
</reference>
<feature type="compositionally biased region" description="Basic and acidic residues" evidence="1">
    <location>
        <begin position="1"/>
        <end position="10"/>
    </location>
</feature>
<organism evidence="2 3">
    <name type="scientific">Brachybacterium tyrofermentans</name>
    <dbReference type="NCBI Taxonomy" id="47848"/>
    <lineage>
        <taxon>Bacteria</taxon>
        <taxon>Bacillati</taxon>
        <taxon>Actinomycetota</taxon>
        <taxon>Actinomycetes</taxon>
        <taxon>Micrococcales</taxon>
        <taxon>Dermabacteraceae</taxon>
        <taxon>Brachybacterium</taxon>
    </lineage>
</organism>
<gene>
    <name evidence="2" type="ORF">ACFPK8_09065</name>
</gene>
<dbReference type="GeneID" id="303295813"/>
<protein>
    <submittedName>
        <fullName evidence="2">Uncharacterized protein</fullName>
    </submittedName>
</protein>